<dbReference type="AlphaFoldDB" id="A0A7T4EEM8"/>
<dbReference type="InterPro" id="IPR017946">
    <property type="entry name" value="PLC-like_Pdiesterase_TIM-brl"/>
</dbReference>
<dbReference type="GO" id="GO:0006629">
    <property type="term" value="P:lipid metabolic process"/>
    <property type="evidence" value="ECO:0007669"/>
    <property type="project" value="InterPro"/>
</dbReference>
<dbReference type="GeneID" id="92759780"/>
<dbReference type="PROSITE" id="PS51257">
    <property type="entry name" value="PROKAR_LIPOPROTEIN"/>
    <property type="match status" value="1"/>
</dbReference>
<sequence>MHHRHLYAVPLVGAVMIGTLSACSSSVASDSVITPEPIAAEASGSVFSSSPIDVQAHSGGRGEYTEGSEAAFINALEVGVTTLEFVITLSKDGVPVVWNDARIFAEKCSDTAPVTPGDPQFPYVGKRIDTLAYAQVHTLDCSKPLADFPEAHHPQGSTILQLKDVFNLAKDAPYVRFNIEPRTEVDSDEATALPQDYVAAILSEVESFDLSDRVAIQSSDWSVLPMVRASNREVLTVAKYDAETFTDGSPWLAGIQYSAVHGDPITAVVALGADAIAPNFGGPLGVRRGDTGARPETMAEYVDRAHEHNLLVIPWTVNDPATMVDLVNAGVDGIITDYPSRLADVLNDQRISLS</sequence>
<evidence type="ECO:0000313" key="2">
    <source>
        <dbReference type="EMBL" id="QQB45980.1"/>
    </source>
</evidence>
<name>A0A7T4EEM8_9CORY</name>
<dbReference type="GO" id="GO:0008081">
    <property type="term" value="F:phosphoric diester hydrolase activity"/>
    <property type="evidence" value="ECO:0007669"/>
    <property type="project" value="InterPro"/>
</dbReference>
<dbReference type="PANTHER" id="PTHR46211">
    <property type="entry name" value="GLYCEROPHOSPHORYL DIESTER PHOSPHODIESTERASE"/>
    <property type="match status" value="1"/>
</dbReference>
<dbReference type="PROSITE" id="PS51704">
    <property type="entry name" value="GP_PDE"/>
    <property type="match status" value="1"/>
</dbReference>
<dbReference type="Pfam" id="PF03009">
    <property type="entry name" value="GDPD"/>
    <property type="match status" value="1"/>
</dbReference>
<dbReference type="RefSeq" id="WP_084035808.1">
    <property type="nucleotide sequence ID" value="NZ_CP066007.1"/>
</dbReference>
<protein>
    <submittedName>
        <fullName evidence="2">Glycerophosphodiester phosphodiesterase</fullName>
    </submittedName>
</protein>
<reference evidence="2 3" key="1">
    <citation type="submission" date="2020-12" db="EMBL/GenBank/DDBJ databases">
        <title>FDA dAtabase for Regulatory Grade micrObial Sequences (FDA-ARGOS): Supporting development and validation of Infectious Disease Dx tests.</title>
        <authorList>
            <person name="Sproer C."/>
            <person name="Gronow S."/>
            <person name="Severitt S."/>
            <person name="Schroder I."/>
            <person name="Tallon L."/>
            <person name="Sadzewicz L."/>
            <person name="Zhao X."/>
            <person name="Boylan J."/>
            <person name="Ott S."/>
            <person name="Bowen H."/>
            <person name="Vavikolanu K."/>
            <person name="Mehta A."/>
            <person name="Aluvathingal J."/>
            <person name="Nadendla S."/>
            <person name="Lowell S."/>
            <person name="Myers T."/>
            <person name="Yan Y."/>
            <person name="Sichtig H."/>
        </authorList>
    </citation>
    <scope>NUCLEOTIDE SEQUENCE [LARGE SCALE GENOMIC DNA]</scope>
    <source>
        <strain evidence="2 3">FDAARGOS_1053</strain>
    </source>
</reference>
<dbReference type="Gene3D" id="3.20.20.190">
    <property type="entry name" value="Phosphatidylinositol (PI) phosphodiesterase"/>
    <property type="match status" value="1"/>
</dbReference>
<dbReference type="EMBL" id="CP066007">
    <property type="protein sequence ID" value="QQB45980.1"/>
    <property type="molecule type" value="Genomic_DNA"/>
</dbReference>
<accession>A0A7T4EEM8</accession>
<evidence type="ECO:0000313" key="3">
    <source>
        <dbReference type="Proteomes" id="UP000596145"/>
    </source>
</evidence>
<evidence type="ECO:0000259" key="1">
    <source>
        <dbReference type="PROSITE" id="PS51704"/>
    </source>
</evidence>
<proteinExistence type="predicted"/>
<dbReference type="PANTHER" id="PTHR46211:SF14">
    <property type="entry name" value="GLYCEROPHOSPHODIESTER PHOSPHODIESTERASE"/>
    <property type="match status" value="1"/>
</dbReference>
<dbReference type="InterPro" id="IPR030395">
    <property type="entry name" value="GP_PDE_dom"/>
</dbReference>
<dbReference type="SUPFAM" id="SSF51695">
    <property type="entry name" value="PLC-like phosphodiesterases"/>
    <property type="match status" value="1"/>
</dbReference>
<organism evidence="2 3">
    <name type="scientific">Corynebacterium glucuronolyticum</name>
    <dbReference type="NCBI Taxonomy" id="39791"/>
    <lineage>
        <taxon>Bacteria</taxon>
        <taxon>Bacillati</taxon>
        <taxon>Actinomycetota</taxon>
        <taxon>Actinomycetes</taxon>
        <taxon>Mycobacteriales</taxon>
        <taxon>Corynebacteriaceae</taxon>
        <taxon>Corynebacterium</taxon>
    </lineage>
</organism>
<dbReference type="OrthoDB" id="384721at2"/>
<gene>
    <name evidence="2" type="ORF">I6I10_11000</name>
</gene>
<feature type="domain" description="GP-PDE" evidence="1">
    <location>
        <begin position="52"/>
        <end position="346"/>
    </location>
</feature>
<dbReference type="Proteomes" id="UP000596145">
    <property type="component" value="Chromosome"/>
</dbReference>